<organism evidence="3 4">
    <name type="scientific">Solanum pinnatisectum</name>
    <name type="common">tansyleaf nightshade</name>
    <dbReference type="NCBI Taxonomy" id="50273"/>
    <lineage>
        <taxon>Eukaryota</taxon>
        <taxon>Viridiplantae</taxon>
        <taxon>Streptophyta</taxon>
        <taxon>Embryophyta</taxon>
        <taxon>Tracheophyta</taxon>
        <taxon>Spermatophyta</taxon>
        <taxon>Magnoliopsida</taxon>
        <taxon>eudicotyledons</taxon>
        <taxon>Gunneridae</taxon>
        <taxon>Pentapetalae</taxon>
        <taxon>asterids</taxon>
        <taxon>lamiids</taxon>
        <taxon>Solanales</taxon>
        <taxon>Solanaceae</taxon>
        <taxon>Solanoideae</taxon>
        <taxon>Solaneae</taxon>
        <taxon>Solanum</taxon>
    </lineage>
</organism>
<gene>
    <name evidence="3" type="ORF">R3W88_022382</name>
</gene>
<name>A0AAV9LXU8_9SOLN</name>
<dbReference type="SUPFAM" id="SSF52047">
    <property type="entry name" value="RNI-like"/>
    <property type="match status" value="1"/>
</dbReference>
<dbReference type="Pfam" id="PF00646">
    <property type="entry name" value="F-box"/>
    <property type="match status" value="1"/>
</dbReference>
<evidence type="ECO:0000259" key="1">
    <source>
        <dbReference type="Pfam" id="PF00646"/>
    </source>
</evidence>
<evidence type="ECO:0008006" key="5">
    <source>
        <dbReference type="Google" id="ProtNLM"/>
    </source>
</evidence>
<dbReference type="InterPro" id="IPR036047">
    <property type="entry name" value="F-box-like_dom_sf"/>
</dbReference>
<dbReference type="Gene3D" id="1.20.1280.50">
    <property type="match status" value="1"/>
</dbReference>
<evidence type="ECO:0000313" key="3">
    <source>
        <dbReference type="EMBL" id="KAK4729394.1"/>
    </source>
</evidence>
<dbReference type="AlphaFoldDB" id="A0AAV9LXU8"/>
<sequence>MEMQSKLMAGRDRLSDLPDSIILHILSMLPNNKEVVRTSVLSERWQFLWKFVPTSLEFNFPVSDNENDTRDYLVSIHIELYYWRSCEKIRKLRVWCLKYDERYVKDVDIWVQFATKLANVEDLQLGLSTNNRRYEFPQFAYKNASLRNLVLWNCQLNPFGNVNWSSLVSLSIVYMEFTDGVIEKVLSGCPNLEHLELENFSGIHRLEISSVKLRELIILDYKNENHDLWLELIAPYIKNLQILGLCSEIRIINVASLVTVVLCLDFDFEDEKQNLEKEFRLFKELLDSVAHVENLNLGSWCIEDLLSRYTNEDEQIRRFESYNFNGSFPYLKTIKILNLNGSVLPLFDIVAAFQGSDASPDYVTMAQELLSYPRSFPHASVVCSYR</sequence>
<proteinExistence type="predicted"/>
<evidence type="ECO:0000313" key="4">
    <source>
        <dbReference type="Proteomes" id="UP001311915"/>
    </source>
</evidence>
<dbReference type="InterPro" id="IPR053781">
    <property type="entry name" value="F-box_AtFBL13-like"/>
</dbReference>
<comment type="caution">
    <text evidence="3">The sequence shown here is derived from an EMBL/GenBank/DDBJ whole genome shotgun (WGS) entry which is preliminary data.</text>
</comment>
<dbReference type="Gene3D" id="3.80.10.10">
    <property type="entry name" value="Ribonuclease Inhibitor"/>
    <property type="match status" value="1"/>
</dbReference>
<dbReference type="Pfam" id="PF23622">
    <property type="entry name" value="LRR_At1g61320_AtMIF1"/>
    <property type="match status" value="1"/>
</dbReference>
<accession>A0AAV9LXU8</accession>
<dbReference type="Proteomes" id="UP001311915">
    <property type="component" value="Unassembled WGS sequence"/>
</dbReference>
<dbReference type="InterPro" id="IPR032675">
    <property type="entry name" value="LRR_dom_sf"/>
</dbReference>
<dbReference type="InterPro" id="IPR055357">
    <property type="entry name" value="LRR_At1g61320_AtMIF1"/>
</dbReference>
<keyword evidence="4" id="KW-1185">Reference proteome</keyword>
<protein>
    <recommendedName>
        <fullName evidence="5">F-box family protein</fullName>
    </recommendedName>
</protein>
<reference evidence="3 4" key="1">
    <citation type="submission" date="2023-10" db="EMBL/GenBank/DDBJ databases">
        <title>Genome-Wide Identification Analysis in wild type Solanum Pinnatisectum Reveals Some Genes Defensing Phytophthora Infestans.</title>
        <authorList>
            <person name="Sun C."/>
        </authorList>
    </citation>
    <scope>NUCLEOTIDE SEQUENCE [LARGE SCALE GENOMIC DNA]</scope>
    <source>
        <strain evidence="3">LQN</strain>
        <tissue evidence="3">Leaf</tissue>
    </source>
</reference>
<feature type="domain" description="At1g61320/AtMIF1 LRR" evidence="2">
    <location>
        <begin position="89"/>
        <end position="253"/>
    </location>
</feature>
<evidence type="ECO:0000259" key="2">
    <source>
        <dbReference type="Pfam" id="PF23622"/>
    </source>
</evidence>
<dbReference type="CDD" id="cd22160">
    <property type="entry name" value="F-box_AtFBL13-like"/>
    <property type="match status" value="1"/>
</dbReference>
<dbReference type="InterPro" id="IPR001810">
    <property type="entry name" value="F-box_dom"/>
</dbReference>
<feature type="domain" description="F-box" evidence="1">
    <location>
        <begin position="14"/>
        <end position="50"/>
    </location>
</feature>
<dbReference type="EMBL" id="JAWPEI010000004">
    <property type="protein sequence ID" value="KAK4729394.1"/>
    <property type="molecule type" value="Genomic_DNA"/>
</dbReference>
<dbReference type="PANTHER" id="PTHR31639:SF172">
    <property type="entry name" value="F-BOX_LRR-REPEAT PROTEIN 25-LIKE"/>
    <property type="match status" value="1"/>
</dbReference>
<dbReference type="PANTHER" id="PTHR31639">
    <property type="entry name" value="F-BOX PROTEIN-LIKE"/>
    <property type="match status" value="1"/>
</dbReference>
<dbReference type="SUPFAM" id="SSF81383">
    <property type="entry name" value="F-box domain"/>
    <property type="match status" value="1"/>
</dbReference>